<dbReference type="InterPro" id="IPR029068">
    <property type="entry name" value="Glyas_Bleomycin-R_OHBP_Dase"/>
</dbReference>
<dbReference type="SUPFAM" id="SSF54593">
    <property type="entry name" value="Glyoxalase/Bleomycin resistance protein/Dihydroxybiphenyl dioxygenase"/>
    <property type="match status" value="1"/>
</dbReference>
<organism evidence="2 3">
    <name type="scientific">Hoeflea poritis</name>
    <dbReference type="NCBI Taxonomy" id="2993659"/>
    <lineage>
        <taxon>Bacteria</taxon>
        <taxon>Pseudomonadati</taxon>
        <taxon>Pseudomonadota</taxon>
        <taxon>Alphaproteobacteria</taxon>
        <taxon>Hyphomicrobiales</taxon>
        <taxon>Rhizobiaceae</taxon>
        <taxon>Hoeflea</taxon>
    </lineage>
</organism>
<dbReference type="PROSITE" id="PS51819">
    <property type="entry name" value="VOC"/>
    <property type="match status" value="1"/>
</dbReference>
<evidence type="ECO:0000259" key="1">
    <source>
        <dbReference type="PROSITE" id="PS51819"/>
    </source>
</evidence>
<evidence type="ECO:0000313" key="3">
    <source>
        <dbReference type="Proteomes" id="UP001148313"/>
    </source>
</evidence>
<dbReference type="Gene3D" id="3.10.180.10">
    <property type="entry name" value="2,3-Dihydroxybiphenyl 1,2-Dioxygenase, domain 1"/>
    <property type="match status" value="1"/>
</dbReference>
<name>A0ABT4VLV4_9HYPH</name>
<sequence length="226" mass="24617">MIKDPLNLFGIHCNLLLPVDIEKRNFSMCIVFYIAFSYMESASFVFFKGRPMATGFGDIVQLGYVVKDMDAAIEHWVRVLGVGPFFVTRNVPFAEVHYRGEPCDAQICAALASHRGIQIEIIQQTGGGVSAYSDFISEKGGGLHHVCALSDDLAADLASWQERDVSVLMGGSTAAGIPFAYLDTDPGNHGRVLELVQPSPGLLQFFKKIESAAENWDGATARIALD</sequence>
<reference evidence="2" key="1">
    <citation type="submission" date="2022-11" db="EMBL/GenBank/DDBJ databases">
        <title>Hoeflea poritis sp. nov., isolated from scleractinian coral Porites lutea.</title>
        <authorList>
            <person name="Zhang G."/>
            <person name="Wei Q."/>
            <person name="Cai L."/>
        </authorList>
    </citation>
    <scope>NUCLEOTIDE SEQUENCE</scope>
    <source>
        <strain evidence="2">E7-10</strain>
    </source>
</reference>
<comment type="caution">
    <text evidence="2">The sequence shown here is derived from an EMBL/GenBank/DDBJ whole genome shotgun (WGS) entry which is preliminary data.</text>
</comment>
<dbReference type="EMBL" id="JAPJZH010000003">
    <property type="protein sequence ID" value="MDA4845092.1"/>
    <property type="molecule type" value="Genomic_DNA"/>
</dbReference>
<keyword evidence="3" id="KW-1185">Reference proteome</keyword>
<gene>
    <name evidence="2" type="ORF">OOZ53_07000</name>
</gene>
<proteinExistence type="predicted"/>
<dbReference type="RefSeq" id="WP_271088650.1">
    <property type="nucleotide sequence ID" value="NZ_JAPJZH010000003.1"/>
</dbReference>
<dbReference type="Proteomes" id="UP001148313">
    <property type="component" value="Unassembled WGS sequence"/>
</dbReference>
<protein>
    <submittedName>
        <fullName evidence="2">VOC family protein</fullName>
    </submittedName>
</protein>
<feature type="domain" description="VOC" evidence="1">
    <location>
        <begin position="55"/>
        <end position="208"/>
    </location>
</feature>
<evidence type="ECO:0000313" key="2">
    <source>
        <dbReference type="EMBL" id="MDA4845092.1"/>
    </source>
</evidence>
<dbReference type="Pfam" id="PF13669">
    <property type="entry name" value="Glyoxalase_4"/>
    <property type="match status" value="1"/>
</dbReference>
<accession>A0ABT4VLV4</accession>
<dbReference type="InterPro" id="IPR037523">
    <property type="entry name" value="VOC_core"/>
</dbReference>